<evidence type="ECO:0000313" key="3">
    <source>
        <dbReference type="Proteomes" id="UP000680038"/>
    </source>
</evidence>
<feature type="domain" description="Methylmalonyl-CoA mutase alpha/beta chain catalytic" evidence="1">
    <location>
        <begin position="181"/>
        <end position="428"/>
    </location>
</feature>
<dbReference type="InterPro" id="IPR016176">
    <property type="entry name" value="Cbl-dep_enz_cat"/>
</dbReference>
<dbReference type="PANTHER" id="PTHR48101">
    <property type="entry name" value="METHYLMALONYL-COA MUTASE, MITOCHONDRIAL-RELATED"/>
    <property type="match status" value="1"/>
</dbReference>
<gene>
    <name evidence="2" type="primary">icmF</name>
    <name evidence="2" type="ORF">DYBT9275_01490</name>
</gene>
<dbReference type="RefSeq" id="WP_215238133.1">
    <property type="nucleotide sequence ID" value="NZ_CAJRAF010000001.1"/>
</dbReference>
<dbReference type="SUPFAM" id="SSF51703">
    <property type="entry name" value="Cobalamin (vitamin B12)-dependent enzymes"/>
    <property type="match status" value="1"/>
</dbReference>
<organism evidence="2 3">
    <name type="scientific">Dyadobacter helix</name>
    <dbReference type="NCBI Taxonomy" id="2822344"/>
    <lineage>
        <taxon>Bacteria</taxon>
        <taxon>Pseudomonadati</taxon>
        <taxon>Bacteroidota</taxon>
        <taxon>Cytophagia</taxon>
        <taxon>Cytophagales</taxon>
        <taxon>Spirosomataceae</taxon>
        <taxon>Dyadobacter</taxon>
    </lineage>
</organism>
<dbReference type="Proteomes" id="UP000680038">
    <property type="component" value="Unassembled WGS sequence"/>
</dbReference>
<keyword evidence="2" id="KW-0413">Isomerase</keyword>
<keyword evidence="3" id="KW-1185">Reference proteome</keyword>
<protein>
    <submittedName>
        <fullName evidence="2">Fused isobutyryl-CoA mutase</fullName>
        <ecNumber evidence="2">5.4.99.13</ecNumber>
    </submittedName>
</protein>
<dbReference type="GO" id="GO:0047727">
    <property type="term" value="F:isobutyryl-CoA mutase activity"/>
    <property type="evidence" value="ECO:0007669"/>
    <property type="project" value="UniProtKB-EC"/>
</dbReference>
<dbReference type="Pfam" id="PF01642">
    <property type="entry name" value="MM_CoA_mutase"/>
    <property type="match status" value="1"/>
</dbReference>
<reference evidence="2" key="1">
    <citation type="submission" date="2021-04" db="EMBL/GenBank/DDBJ databases">
        <authorList>
            <person name="Rodrigo-Torres L."/>
            <person name="Arahal R. D."/>
            <person name="Lucena T."/>
        </authorList>
    </citation>
    <scope>NUCLEOTIDE SEQUENCE</scope>
    <source>
        <strain evidence="2">CECT 9275</strain>
    </source>
</reference>
<evidence type="ECO:0000259" key="1">
    <source>
        <dbReference type="Pfam" id="PF01642"/>
    </source>
</evidence>
<dbReference type="GO" id="GO:0031419">
    <property type="term" value="F:cobalamin binding"/>
    <property type="evidence" value="ECO:0007669"/>
    <property type="project" value="InterPro"/>
</dbReference>
<dbReference type="Gene3D" id="3.20.20.240">
    <property type="entry name" value="Methylmalonyl-CoA mutase"/>
    <property type="match status" value="1"/>
</dbReference>
<dbReference type="EMBL" id="CAJRAF010000001">
    <property type="protein sequence ID" value="CAG4994886.1"/>
    <property type="molecule type" value="Genomic_DNA"/>
</dbReference>
<name>A0A916JAD6_9BACT</name>
<comment type="caution">
    <text evidence="2">The sequence shown here is derived from an EMBL/GenBank/DDBJ whole genome shotgun (WGS) entry which is preliminary data.</text>
</comment>
<dbReference type="PANTHER" id="PTHR48101:SF1">
    <property type="entry name" value="METHYLMALONYL-COA MUTASE, LARGE SUBUNIT"/>
    <property type="match status" value="1"/>
</dbReference>
<evidence type="ECO:0000313" key="2">
    <source>
        <dbReference type="EMBL" id="CAG4994886.1"/>
    </source>
</evidence>
<dbReference type="AlphaFoldDB" id="A0A916JAD6"/>
<proteinExistence type="predicted"/>
<dbReference type="EC" id="5.4.99.13" evidence="2"/>
<dbReference type="InterPro" id="IPR006099">
    <property type="entry name" value="MeMalonylCoA_mutase_a/b_cat"/>
</dbReference>
<accession>A0A916JAD6</accession>
<sequence>MTDHLFKEFEIPQPFAWKNLAEKELGAPLSEIKRWIPSENLVFSPYATYDGRPAEESDSIRQCQRSDTGWLNTPLLRDYPLEEAVEKIGHLIQNGADAILLDPVGTAPAPADLHQLLSLLQSINTRFFFQPKNRDNNIIKEIYNFGGLKAGGIALDPVAEWLQNGSDFRGYLLHISELVQTKSTAKNFFPLLVQSHVFQEAGADPVQELALCLATLVLDLDILTNTGLSPEKALSLIYFSIPCGPQYLTEIAKLRAFRSLHVRIAQCYDIKVIAEPFIHSTTSAFHHSEDEPYTNMIRTTAQAMSAVTGGCNALTVYPFDQSFKTPNDFSERIARNVSLILSHESSLNRVADPAAGSYLIEDMTLQLADSAWNLFLEIEEKGGIVPYFLSGDLRRLLDQRWNEQIEALKKDDVMVGVNKYVQQTENRVKTTMPPVPWPPYLPKRNLARDYHVSISQAHQEKP</sequence>